<dbReference type="OrthoDB" id="5981855at2759"/>
<accession>A0A7R9MGR6</accession>
<feature type="domain" description="G-protein coupled receptors family 1 profile" evidence="9">
    <location>
        <begin position="1"/>
        <end position="63"/>
    </location>
</feature>
<dbReference type="AlphaFoldDB" id="A0A7R9MGR6"/>
<evidence type="ECO:0000256" key="7">
    <source>
        <dbReference type="ARBA" id="ARBA00023224"/>
    </source>
</evidence>
<keyword evidence="11" id="KW-1185">Reference proteome</keyword>
<name>A0A7R9MGR6_9ACAR</name>
<reference evidence="10" key="1">
    <citation type="submission" date="2020-11" db="EMBL/GenBank/DDBJ databases">
        <authorList>
            <person name="Tran Van P."/>
        </authorList>
    </citation>
    <scope>NUCLEOTIDE SEQUENCE</scope>
</reference>
<evidence type="ECO:0000313" key="10">
    <source>
        <dbReference type="EMBL" id="CAD7658735.1"/>
    </source>
</evidence>
<keyword evidence="3 8" id="KW-1133">Transmembrane helix</keyword>
<evidence type="ECO:0000256" key="4">
    <source>
        <dbReference type="ARBA" id="ARBA00023040"/>
    </source>
</evidence>
<evidence type="ECO:0000256" key="1">
    <source>
        <dbReference type="ARBA" id="ARBA00004141"/>
    </source>
</evidence>
<dbReference type="Gene3D" id="1.20.1070.10">
    <property type="entry name" value="Rhodopsin 7-helix transmembrane proteins"/>
    <property type="match status" value="1"/>
</dbReference>
<comment type="subcellular location">
    <subcellularLocation>
        <location evidence="1">Membrane</location>
        <topology evidence="1">Multi-pass membrane protein</topology>
    </subcellularLocation>
</comment>
<dbReference type="GO" id="GO:0004930">
    <property type="term" value="F:G protein-coupled receptor activity"/>
    <property type="evidence" value="ECO:0007669"/>
    <property type="project" value="UniProtKB-KW"/>
</dbReference>
<keyword evidence="2 8" id="KW-0812">Transmembrane</keyword>
<dbReference type="EMBL" id="OC930531">
    <property type="protein sequence ID" value="CAD7658735.1"/>
    <property type="molecule type" value="Genomic_DNA"/>
</dbReference>
<dbReference type="PANTHER" id="PTHR45695:SF9">
    <property type="entry name" value="LEUCOKININ RECEPTOR"/>
    <property type="match status" value="1"/>
</dbReference>
<evidence type="ECO:0000313" key="11">
    <source>
        <dbReference type="Proteomes" id="UP000728032"/>
    </source>
</evidence>
<evidence type="ECO:0000256" key="5">
    <source>
        <dbReference type="ARBA" id="ARBA00023136"/>
    </source>
</evidence>
<keyword evidence="4" id="KW-0297">G-protein coupled receptor</keyword>
<dbReference type="GO" id="GO:0005886">
    <property type="term" value="C:plasma membrane"/>
    <property type="evidence" value="ECO:0007669"/>
    <property type="project" value="TreeGrafter"/>
</dbReference>
<evidence type="ECO:0000259" key="9">
    <source>
        <dbReference type="PROSITE" id="PS50262"/>
    </source>
</evidence>
<dbReference type="PROSITE" id="PS50262">
    <property type="entry name" value="G_PROTEIN_RECEP_F1_2"/>
    <property type="match status" value="1"/>
</dbReference>
<evidence type="ECO:0000256" key="3">
    <source>
        <dbReference type="ARBA" id="ARBA00022989"/>
    </source>
</evidence>
<proteinExistence type="predicted"/>
<keyword evidence="5 8" id="KW-0472">Membrane</keyword>
<evidence type="ECO:0000256" key="8">
    <source>
        <dbReference type="SAM" id="Phobius"/>
    </source>
</evidence>
<dbReference type="Proteomes" id="UP000728032">
    <property type="component" value="Unassembled WGS sequence"/>
</dbReference>
<protein>
    <recommendedName>
        <fullName evidence="9">G-protein coupled receptors family 1 profile domain-containing protein</fullName>
    </recommendedName>
</protein>
<sequence>MLLTLVTVFLICWAPLQIFNVILWWNQELRIAKTKLHYYLYFGLFFAFHLLSQFHTFLNPFIYCYMSNNFSVSDLRSILDRRLPKSCYEKPMHRRSDVDRNSLEFRTARTGTPSTTKTQLSINISVV</sequence>
<feature type="transmembrane region" description="Helical" evidence="8">
    <location>
        <begin position="38"/>
        <end position="58"/>
    </location>
</feature>
<evidence type="ECO:0000256" key="6">
    <source>
        <dbReference type="ARBA" id="ARBA00023170"/>
    </source>
</evidence>
<keyword evidence="7" id="KW-0807">Transducer</keyword>
<dbReference type="PANTHER" id="PTHR45695">
    <property type="entry name" value="LEUCOKININ RECEPTOR-RELATED"/>
    <property type="match status" value="1"/>
</dbReference>
<dbReference type="EMBL" id="CAJPVJ010015706">
    <property type="protein sequence ID" value="CAG2175921.1"/>
    <property type="molecule type" value="Genomic_DNA"/>
</dbReference>
<dbReference type="InterPro" id="IPR017452">
    <property type="entry name" value="GPCR_Rhodpsn_7TM"/>
</dbReference>
<gene>
    <name evidence="10" type="ORF">ONB1V03_LOCUS15355</name>
</gene>
<keyword evidence="6" id="KW-0675">Receptor</keyword>
<feature type="transmembrane region" description="Helical" evidence="8">
    <location>
        <begin position="6"/>
        <end position="26"/>
    </location>
</feature>
<organism evidence="10">
    <name type="scientific">Oppiella nova</name>
    <dbReference type="NCBI Taxonomy" id="334625"/>
    <lineage>
        <taxon>Eukaryota</taxon>
        <taxon>Metazoa</taxon>
        <taxon>Ecdysozoa</taxon>
        <taxon>Arthropoda</taxon>
        <taxon>Chelicerata</taxon>
        <taxon>Arachnida</taxon>
        <taxon>Acari</taxon>
        <taxon>Acariformes</taxon>
        <taxon>Sarcoptiformes</taxon>
        <taxon>Oribatida</taxon>
        <taxon>Brachypylina</taxon>
        <taxon>Oppioidea</taxon>
        <taxon>Oppiidae</taxon>
        <taxon>Oppiella</taxon>
    </lineage>
</organism>
<evidence type="ECO:0000256" key="2">
    <source>
        <dbReference type="ARBA" id="ARBA00022692"/>
    </source>
</evidence>
<dbReference type="SUPFAM" id="SSF81321">
    <property type="entry name" value="Family A G protein-coupled receptor-like"/>
    <property type="match status" value="1"/>
</dbReference>